<feature type="non-terminal residue" evidence="1">
    <location>
        <position position="114"/>
    </location>
</feature>
<dbReference type="EMBL" id="BTSX01000006">
    <property type="protein sequence ID" value="GMT03649.1"/>
    <property type="molecule type" value="Genomic_DNA"/>
</dbReference>
<sequence length="114" mass="12755">MARSARVLGATSAETSRTTREWAVSAAARICRETGTEREKGERRLKEYVIVELSRLLYSPLQSPILRLQMPISLRQLGHCRAQFVQLASTTESERAISANYRTCTQGVVLARST</sequence>
<proteinExistence type="predicted"/>
<gene>
    <name evidence="1" type="ORF">PENTCL1PPCAC_25823</name>
</gene>
<organism evidence="1 2">
    <name type="scientific">Pristionchus entomophagus</name>
    <dbReference type="NCBI Taxonomy" id="358040"/>
    <lineage>
        <taxon>Eukaryota</taxon>
        <taxon>Metazoa</taxon>
        <taxon>Ecdysozoa</taxon>
        <taxon>Nematoda</taxon>
        <taxon>Chromadorea</taxon>
        <taxon>Rhabditida</taxon>
        <taxon>Rhabditina</taxon>
        <taxon>Diplogasteromorpha</taxon>
        <taxon>Diplogasteroidea</taxon>
        <taxon>Neodiplogasteridae</taxon>
        <taxon>Pristionchus</taxon>
    </lineage>
</organism>
<name>A0AAV5U9U3_9BILA</name>
<keyword evidence="2" id="KW-1185">Reference proteome</keyword>
<accession>A0AAV5U9U3</accession>
<reference evidence="1" key="1">
    <citation type="submission" date="2023-10" db="EMBL/GenBank/DDBJ databases">
        <title>Genome assembly of Pristionchus species.</title>
        <authorList>
            <person name="Yoshida K."/>
            <person name="Sommer R.J."/>
        </authorList>
    </citation>
    <scope>NUCLEOTIDE SEQUENCE</scope>
    <source>
        <strain evidence="1">RS0144</strain>
    </source>
</reference>
<evidence type="ECO:0000313" key="1">
    <source>
        <dbReference type="EMBL" id="GMT03649.1"/>
    </source>
</evidence>
<dbReference type="AlphaFoldDB" id="A0AAV5U9U3"/>
<comment type="caution">
    <text evidence="1">The sequence shown here is derived from an EMBL/GenBank/DDBJ whole genome shotgun (WGS) entry which is preliminary data.</text>
</comment>
<evidence type="ECO:0000313" key="2">
    <source>
        <dbReference type="Proteomes" id="UP001432027"/>
    </source>
</evidence>
<dbReference type="Proteomes" id="UP001432027">
    <property type="component" value="Unassembled WGS sequence"/>
</dbReference>
<evidence type="ECO:0008006" key="3">
    <source>
        <dbReference type="Google" id="ProtNLM"/>
    </source>
</evidence>
<protein>
    <recommendedName>
        <fullName evidence="3">Ribosomal protein</fullName>
    </recommendedName>
</protein>